<gene>
    <name evidence="11" type="ORF">PVAND_007208</name>
</gene>
<keyword evidence="5 7" id="KW-1133">Transmembrane helix</keyword>
<evidence type="ECO:0000256" key="7">
    <source>
        <dbReference type="SAM" id="Phobius"/>
    </source>
</evidence>
<feature type="domain" description="Nucleoside transporter/FeoB GTPase Gate" evidence="10">
    <location>
        <begin position="267"/>
        <end position="364"/>
    </location>
</feature>
<evidence type="ECO:0008006" key="13">
    <source>
        <dbReference type="Google" id="ProtNLM"/>
    </source>
</evidence>
<dbReference type="OrthoDB" id="6075923at2759"/>
<dbReference type="Pfam" id="PF07670">
    <property type="entry name" value="Gate"/>
    <property type="match status" value="1"/>
</dbReference>
<accession>A0A9J6C5Z3</accession>
<evidence type="ECO:0000256" key="6">
    <source>
        <dbReference type="ARBA" id="ARBA00023136"/>
    </source>
</evidence>
<feature type="transmembrane region" description="Helical" evidence="7">
    <location>
        <begin position="341"/>
        <end position="363"/>
    </location>
</feature>
<feature type="transmembrane region" description="Helical" evidence="7">
    <location>
        <begin position="203"/>
        <end position="223"/>
    </location>
</feature>
<evidence type="ECO:0000256" key="2">
    <source>
        <dbReference type="ARBA" id="ARBA00009033"/>
    </source>
</evidence>
<evidence type="ECO:0000256" key="4">
    <source>
        <dbReference type="ARBA" id="ARBA00022692"/>
    </source>
</evidence>
<keyword evidence="3" id="KW-1003">Cell membrane</keyword>
<keyword evidence="6 7" id="KW-0472">Membrane</keyword>
<evidence type="ECO:0000313" key="12">
    <source>
        <dbReference type="Proteomes" id="UP001107558"/>
    </source>
</evidence>
<organism evidence="11 12">
    <name type="scientific">Polypedilum vanderplanki</name>
    <name type="common">Sleeping chironomid midge</name>
    <dbReference type="NCBI Taxonomy" id="319348"/>
    <lineage>
        <taxon>Eukaryota</taxon>
        <taxon>Metazoa</taxon>
        <taxon>Ecdysozoa</taxon>
        <taxon>Arthropoda</taxon>
        <taxon>Hexapoda</taxon>
        <taxon>Insecta</taxon>
        <taxon>Pterygota</taxon>
        <taxon>Neoptera</taxon>
        <taxon>Endopterygota</taxon>
        <taxon>Diptera</taxon>
        <taxon>Nematocera</taxon>
        <taxon>Chironomoidea</taxon>
        <taxon>Chironomidae</taxon>
        <taxon>Chironominae</taxon>
        <taxon>Polypedilum</taxon>
        <taxon>Polypedilum</taxon>
    </lineage>
</organism>
<name>A0A9J6C5Z3_POLVA</name>
<dbReference type="InterPro" id="IPR011642">
    <property type="entry name" value="Gate_dom"/>
</dbReference>
<protein>
    <recommendedName>
        <fullName evidence="13">Sodium/nucleoside cotransporter</fullName>
    </recommendedName>
</protein>
<evidence type="ECO:0000256" key="1">
    <source>
        <dbReference type="ARBA" id="ARBA00004651"/>
    </source>
</evidence>
<feature type="transmembrane region" description="Helical" evidence="7">
    <location>
        <begin position="298"/>
        <end position="321"/>
    </location>
</feature>
<dbReference type="PANTHER" id="PTHR10590:SF4">
    <property type="entry name" value="SOLUTE CARRIER FAMILY 28 MEMBER 3"/>
    <property type="match status" value="1"/>
</dbReference>
<feature type="transmembrane region" description="Helical" evidence="7">
    <location>
        <begin position="155"/>
        <end position="171"/>
    </location>
</feature>
<comment type="subcellular location">
    <subcellularLocation>
        <location evidence="1">Cell membrane</location>
        <topology evidence="1">Multi-pass membrane protein</topology>
    </subcellularLocation>
</comment>
<dbReference type="PANTHER" id="PTHR10590">
    <property type="entry name" value="SODIUM/NUCLEOSIDE COTRANSPORTER"/>
    <property type="match status" value="1"/>
</dbReference>
<feature type="domain" description="Concentrative nucleoside transporter N-terminal" evidence="8">
    <location>
        <begin position="184"/>
        <end position="256"/>
    </location>
</feature>
<evidence type="ECO:0000259" key="8">
    <source>
        <dbReference type="Pfam" id="PF01773"/>
    </source>
</evidence>
<evidence type="ECO:0000256" key="3">
    <source>
        <dbReference type="ARBA" id="ARBA00022475"/>
    </source>
</evidence>
<reference evidence="11" key="1">
    <citation type="submission" date="2021-03" db="EMBL/GenBank/DDBJ databases">
        <title>Chromosome level genome of the anhydrobiotic midge Polypedilum vanderplanki.</title>
        <authorList>
            <person name="Yoshida Y."/>
            <person name="Kikawada T."/>
            <person name="Gusev O."/>
        </authorList>
    </citation>
    <scope>NUCLEOTIDE SEQUENCE</scope>
    <source>
        <strain evidence="11">NIAS01</strain>
        <tissue evidence="11">Whole body or cell culture</tissue>
    </source>
</reference>
<feature type="transmembrane region" description="Helical" evidence="7">
    <location>
        <begin position="263"/>
        <end position="286"/>
    </location>
</feature>
<keyword evidence="12" id="KW-1185">Reference proteome</keyword>
<proteinExistence type="inferred from homology"/>
<dbReference type="GO" id="GO:0005415">
    <property type="term" value="F:nucleoside:sodium symporter activity"/>
    <property type="evidence" value="ECO:0007669"/>
    <property type="project" value="TreeGrafter"/>
</dbReference>
<dbReference type="InterPro" id="IPR008276">
    <property type="entry name" value="C_nuclsd_transpt"/>
</dbReference>
<dbReference type="InterPro" id="IPR002668">
    <property type="entry name" value="CNT_N_dom"/>
</dbReference>
<evidence type="ECO:0000259" key="10">
    <source>
        <dbReference type="Pfam" id="PF07670"/>
    </source>
</evidence>
<dbReference type="InterPro" id="IPR011657">
    <property type="entry name" value="CNT_C_dom"/>
</dbReference>
<feature type="transmembrane region" description="Helical" evidence="7">
    <location>
        <begin position="558"/>
        <end position="580"/>
    </location>
</feature>
<evidence type="ECO:0000259" key="9">
    <source>
        <dbReference type="Pfam" id="PF07662"/>
    </source>
</evidence>
<dbReference type="Pfam" id="PF07662">
    <property type="entry name" value="Nucleos_tra2_C"/>
    <property type="match status" value="1"/>
</dbReference>
<comment type="similarity">
    <text evidence="2">Belongs to the concentrative nucleoside transporter (CNT) (TC 2.A.41) family.</text>
</comment>
<dbReference type="EMBL" id="JADBJN010000002">
    <property type="protein sequence ID" value="KAG5677450.1"/>
    <property type="molecule type" value="Genomic_DNA"/>
</dbReference>
<feature type="domain" description="Concentrative nucleoside transporter C-terminal" evidence="9">
    <location>
        <begin position="369"/>
        <end position="577"/>
    </location>
</feature>
<evidence type="ECO:0000256" key="5">
    <source>
        <dbReference type="ARBA" id="ARBA00022989"/>
    </source>
</evidence>
<sequence>MNGVQNEAFDLTENLNKFDRDDRELNKHKTNGENISLEPMTHEEVVNTNLSATGTNKNEKKYSLVVFIITNFIVFVYFSYVTYHYIKIRNACEKNCELTLCSPYGMLLFVISAIYLGLIYYKLIKPYFGKTIEKKIFKPVRHNTRKFFKSMQSRVAMSIVLSATFFAYIIYETFNDFTRLRALVGIAIFITIGYSLSIKQNGINYRIVICGAIFQFLLGVILIRWTVGREIFSCFGEKISQFLNYGKHGAAFVFGDFLVTEKIVFAFAVLPIIYFFSMCISVGYYLGFMQQILFKIGWILQSIIGTTVCESVNAAGNIFLGMSESPLVIQPYIKHLTHSEIHAIMVSGFATVSGSVMAAYINFGAEPSHLITASVMAAPASLFMAKLVWPETEETKTSSNNIQIEKSTDTSIIDAASNGASNAINLMLNIIANLVAFVSFIYFADAILTWITTLAGFENLNLHSILGKIFMPISWLIGIDWKDCENVGHIIGTKTIINEFVAFKLLGEYKAAGKISSKSAAITTYAICSFANPASIGIMIGALSGLAPERRPSITKVAIRAFFAACLVTLITASIAGLLMTDETINNF</sequence>
<feature type="transmembrane region" description="Helical" evidence="7">
    <location>
        <begin position="64"/>
        <end position="86"/>
    </location>
</feature>
<feature type="transmembrane region" description="Helical" evidence="7">
    <location>
        <begin position="426"/>
        <end position="448"/>
    </location>
</feature>
<comment type="caution">
    <text evidence="11">The sequence shown here is derived from an EMBL/GenBank/DDBJ whole genome shotgun (WGS) entry which is preliminary data.</text>
</comment>
<keyword evidence="4 7" id="KW-0812">Transmembrane</keyword>
<dbReference type="Pfam" id="PF01773">
    <property type="entry name" value="Nucleos_tra2_N"/>
    <property type="match status" value="1"/>
</dbReference>
<dbReference type="GO" id="GO:0005886">
    <property type="term" value="C:plasma membrane"/>
    <property type="evidence" value="ECO:0007669"/>
    <property type="project" value="UniProtKB-SubCell"/>
</dbReference>
<feature type="transmembrane region" description="Helical" evidence="7">
    <location>
        <begin position="177"/>
        <end position="196"/>
    </location>
</feature>
<feature type="transmembrane region" description="Helical" evidence="7">
    <location>
        <begin position="522"/>
        <end position="546"/>
    </location>
</feature>
<evidence type="ECO:0000313" key="11">
    <source>
        <dbReference type="EMBL" id="KAG5677450.1"/>
    </source>
</evidence>
<feature type="transmembrane region" description="Helical" evidence="7">
    <location>
        <begin position="106"/>
        <end position="124"/>
    </location>
</feature>
<dbReference type="Proteomes" id="UP001107558">
    <property type="component" value="Chromosome 2"/>
</dbReference>
<dbReference type="AlphaFoldDB" id="A0A9J6C5Z3"/>